<evidence type="ECO:0000313" key="1">
    <source>
        <dbReference type="EMBL" id="RXN12245.1"/>
    </source>
</evidence>
<evidence type="ECO:0000313" key="2">
    <source>
        <dbReference type="Proteomes" id="UP000290572"/>
    </source>
</evidence>
<organism evidence="1 2">
    <name type="scientific">Labeo rohita</name>
    <name type="common">Indian major carp</name>
    <name type="synonym">Cyprinus rohita</name>
    <dbReference type="NCBI Taxonomy" id="84645"/>
    <lineage>
        <taxon>Eukaryota</taxon>
        <taxon>Metazoa</taxon>
        <taxon>Chordata</taxon>
        <taxon>Craniata</taxon>
        <taxon>Vertebrata</taxon>
        <taxon>Euteleostomi</taxon>
        <taxon>Actinopterygii</taxon>
        <taxon>Neopterygii</taxon>
        <taxon>Teleostei</taxon>
        <taxon>Ostariophysi</taxon>
        <taxon>Cypriniformes</taxon>
        <taxon>Cyprinidae</taxon>
        <taxon>Labeoninae</taxon>
        <taxon>Labeonini</taxon>
        <taxon>Labeo</taxon>
    </lineage>
</organism>
<evidence type="ECO:0008006" key="3">
    <source>
        <dbReference type="Google" id="ProtNLM"/>
    </source>
</evidence>
<dbReference type="Proteomes" id="UP000290572">
    <property type="component" value="Unassembled WGS sequence"/>
</dbReference>
<dbReference type="PANTHER" id="PTHR36649">
    <property type="entry name" value="UBIQUITIN-LIKE DOMAIN-CONTAINING PROTEIN"/>
    <property type="match status" value="1"/>
</dbReference>
<proteinExistence type="predicted"/>
<reference evidence="1 2" key="1">
    <citation type="submission" date="2018-03" db="EMBL/GenBank/DDBJ databases">
        <title>Draft genome sequence of Rohu Carp (Labeo rohita).</title>
        <authorList>
            <person name="Das P."/>
            <person name="Kushwaha B."/>
            <person name="Joshi C.G."/>
            <person name="Kumar D."/>
            <person name="Nagpure N.S."/>
            <person name="Sahoo L."/>
            <person name="Das S.P."/>
            <person name="Bit A."/>
            <person name="Patnaik S."/>
            <person name="Meher P.K."/>
            <person name="Jayasankar P."/>
            <person name="Koringa P.G."/>
            <person name="Patel N.V."/>
            <person name="Hinsu A.T."/>
            <person name="Kumar R."/>
            <person name="Pandey M."/>
            <person name="Agarwal S."/>
            <person name="Srivastava S."/>
            <person name="Singh M."/>
            <person name="Iquebal M.A."/>
            <person name="Jaiswal S."/>
            <person name="Angadi U.B."/>
            <person name="Kumar N."/>
            <person name="Raza M."/>
            <person name="Shah T.M."/>
            <person name="Rai A."/>
            <person name="Jena J.K."/>
        </authorList>
    </citation>
    <scope>NUCLEOTIDE SEQUENCE [LARGE SCALE GENOMIC DNA]</scope>
    <source>
        <strain evidence="1">DASCIFA01</strain>
        <tissue evidence="1">Testis</tissue>
    </source>
</reference>
<dbReference type="PANTHER" id="PTHR36649:SF28">
    <property type="entry name" value="UBIQUITIN-LIKE DOMAIN-CONTAINING PROTEIN"/>
    <property type="match status" value="1"/>
</dbReference>
<dbReference type="SUPFAM" id="SSF56399">
    <property type="entry name" value="ADP-ribosylation"/>
    <property type="match status" value="1"/>
</dbReference>
<keyword evidence="2" id="KW-1185">Reference proteome</keyword>
<comment type="caution">
    <text evidence="1">The sequence shown here is derived from an EMBL/GenBank/DDBJ whole genome shotgun (WGS) entry which is preliminary data.</text>
</comment>
<dbReference type="STRING" id="84645.A0A498M3L5"/>
<protein>
    <recommendedName>
        <fullName evidence="3">PARP catalytic domain-containing protein</fullName>
    </recommendedName>
</protein>
<sequence length="277" mass="31153">MEVDKYILTEALSAILGVTVKLESNCKSLDEVTPLHITGLTTLAFLGYEEFALVVQPVLHLTSLLTRLFVGEEQKSQETRTSESASSSLRKKIFSIPDDFFDPKFDFDFTNMSESKSDKCARGGEPYKRPYGWMRFALKVRNKYPDGNAWLGTDGWRSRSVPGEWPVSYHGTGLQGAEGIVQSHFKAGDRRAYGRGIYSTPDISVAEAYATSKKFTSQKNGKTYKVIMQSRVNPQKRKIIKGKNYWLVPIPEGTSAEKEKEIVESSIRPYGLLLKEV</sequence>
<accession>A0A498M3L5</accession>
<name>A0A498M3L5_LABRO</name>
<dbReference type="EMBL" id="QBIY01013074">
    <property type="protein sequence ID" value="RXN12245.1"/>
    <property type="molecule type" value="Genomic_DNA"/>
</dbReference>
<dbReference type="AlphaFoldDB" id="A0A498M3L5"/>
<dbReference type="Gene3D" id="3.90.175.10">
    <property type="entry name" value="Diphtheria Toxin, domain 1"/>
    <property type="match status" value="1"/>
</dbReference>
<gene>
    <name evidence="1" type="ORF">ROHU_010186</name>
</gene>